<comment type="caution">
    <text evidence="1">The sequence shown here is derived from an EMBL/GenBank/DDBJ whole genome shotgun (WGS) entry which is preliminary data.</text>
</comment>
<organism evidence="1 2">
    <name type="scientific">Saguinus oedipus</name>
    <name type="common">Cotton-top tamarin</name>
    <name type="synonym">Oedipomidas oedipus</name>
    <dbReference type="NCBI Taxonomy" id="9490"/>
    <lineage>
        <taxon>Eukaryota</taxon>
        <taxon>Metazoa</taxon>
        <taxon>Chordata</taxon>
        <taxon>Craniata</taxon>
        <taxon>Vertebrata</taxon>
        <taxon>Euteleostomi</taxon>
        <taxon>Mammalia</taxon>
        <taxon>Eutheria</taxon>
        <taxon>Euarchontoglires</taxon>
        <taxon>Primates</taxon>
        <taxon>Haplorrhini</taxon>
        <taxon>Platyrrhini</taxon>
        <taxon>Cebidae</taxon>
        <taxon>Callitrichinae</taxon>
        <taxon>Saguinus</taxon>
    </lineage>
</organism>
<keyword evidence="2" id="KW-1185">Reference proteome</keyword>
<proteinExistence type="predicted"/>
<evidence type="ECO:0000313" key="1">
    <source>
        <dbReference type="EMBL" id="KAK2095979.1"/>
    </source>
</evidence>
<evidence type="ECO:0000313" key="2">
    <source>
        <dbReference type="Proteomes" id="UP001266305"/>
    </source>
</evidence>
<name>A0ABQ9UGQ4_SAGOE</name>
<dbReference type="Proteomes" id="UP001266305">
    <property type="component" value="Unassembled WGS sequence"/>
</dbReference>
<reference evidence="1 2" key="1">
    <citation type="submission" date="2023-05" db="EMBL/GenBank/DDBJ databases">
        <title>B98-5 Cell Line De Novo Hybrid Assembly: An Optical Mapping Approach.</title>
        <authorList>
            <person name="Kananen K."/>
            <person name="Auerbach J.A."/>
            <person name="Kautto E."/>
            <person name="Blachly J.S."/>
        </authorList>
    </citation>
    <scope>NUCLEOTIDE SEQUENCE [LARGE SCALE GENOMIC DNA]</scope>
    <source>
        <strain evidence="1">B95-8</strain>
        <tissue evidence="1">Cell line</tissue>
    </source>
</reference>
<gene>
    <name evidence="1" type="primary">PHB2_2</name>
    <name evidence="1" type="ORF">P7K49_025013</name>
</gene>
<accession>A0ABQ9UGQ4</accession>
<dbReference type="EMBL" id="JASSZA010000012">
    <property type="protein sequence ID" value="KAK2095979.1"/>
    <property type="molecule type" value="Genomic_DNA"/>
</dbReference>
<sequence>MLGEALSKNPGRIKLRMIWAAQNISKTIVTSRNPVYLTANNPVLNLQDASFTRGSDSLIKAQPYPAPVSCDGPLHQYPEPLLD</sequence>
<protein>
    <submittedName>
        <fullName evidence="1">Prohibitin-2, subunit of the prohibitin complex (Phb1p-Phb2p)</fullName>
    </submittedName>
</protein>